<comment type="caution">
    <text evidence="7">The sequence shown here is derived from an EMBL/GenBank/DDBJ whole genome shotgun (WGS) entry which is preliminary data.</text>
</comment>
<comment type="similarity">
    <text evidence="5">Belongs to the NtaA/SnaA/DszA monooxygenase family.</text>
</comment>
<dbReference type="PANTHER" id="PTHR30011:SF16">
    <property type="entry name" value="C2H2 FINGER DOMAIN TRANSCRIPTION FACTOR (EUROFUNG)-RELATED"/>
    <property type="match status" value="1"/>
</dbReference>
<gene>
    <name evidence="7" type="ORF">ABT404_51705</name>
</gene>
<evidence type="ECO:0000256" key="5">
    <source>
        <dbReference type="ARBA" id="ARBA00033748"/>
    </source>
</evidence>
<keyword evidence="1" id="KW-0285">Flavoprotein</keyword>
<dbReference type="InterPro" id="IPR051260">
    <property type="entry name" value="Diverse_substr_monoxygenases"/>
</dbReference>
<dbReference type="Pfam" id="PF00296">
    <property type="entry name" value="Bac_luciferase"/>
    <property type="match status" value="1"/>
</dbReference>
<organism evidence="7 8">
    <name type="scientific">Streptomyces hyaluromycini</name>
    <dbReference type="NCBI Taxonomy" id="1377993"/>
    <lineage>
        <taxon>Bacteria</taxon>
        <taxon>Bacillati</taxon>
        <taxon>Actinomycetota</taxon>
        <taxon>Actinomycetes</taxon>
        <taxon>Kitasatosporales</taxon>
        <taxon>Streptomycetaceae</taxon>
        <taxon>Streptomyces</taxon>
    </lineage>
</organism>
<evidence type="ECO:0000259" key="6">
    <source>
        <dbReference type="Pfam" id="PF00296"/>
    </source>
</evidence>
<dbReference type="SUPFAM" id="SSF51679">
    <property type="entry name" value="Bacterial luciferase-like"/>
    <property type="match status" value="1"/>
</dbReference>
<keyword evidence="2" id="KW-0288">FMN</keyword>
<feature type="domain" description="Luciferase-like" evidence="6">
    <location>
        <begin position="36"/>
        <end position="292"/>
    </location>
</feature>
<sequence length="386" mass="40857">MTPPEPLHLAVALDTVGWHPAAGAGPDAPDGDLYGLAHWTGLVREAERGLLDFVTLEDPPKRPTGHVAHRLDALLVAAALAGSTEHIGLVPTGVVDHAQPAHIARAVATLDRLSGGRAGWRTQVTPARPIVIADIFTPEVQGPMAELFERAADLVRVVRALWDGVDDEKALRDLAPDRFAPADPDPAGSFTDIEPLGGTAGDWLTIDSPALAPRAPQGHPLVFTLAHISLPYRYGARAADVVSVTPHSTEEVRATVEEIRTAQAAAGRADQKVHVFADVVVFLDGTPGRAAERKARLDAAHGDAYTSDAHIAVGTPAELADLLLEWQGAGLSGFRLRPGALPHDLTAITRELVPELQSRGVFRTAYEAGTLRELLGLPLIAPPEVP</sequence>
<evidence type="ECO:0000256" key="4">
    <source>
        <dbReference type="ARBA" id="ARBA00023033"/>
    </source>
</evidence>
<proteinExistence type="inferred from homology"/>
<reference evidence="7 8" key="1">
    <citation type="submission" date="2024-06" db="EMBL/GenBank/DDBJ databases">
        <title>The Natural Products Discovery Center: Release of the First 8490 Sequenced Strains for Exploring Actinobacteria Biosynthetic Diversity.</title>
        <authorList>
            <person name="Kalkreuter E."/>
            <person name="Kautsar S.A."/>
            <person name="Yang D."/>
            <person name="Bader C.D."/>
            <person name="Teijaro C.N."/>
            <person name="Fluegel L."/>
            <person name="Davis C.M."/>
            <person name="Simpson J.R."/>
            <person name="Lauterbach L."/>
            <person name="Steele A.D."/>
            <person name="Gui C."/>
            <person name="Meng S."/>
            <person name="Li G."/>
            <person name="Viehrig K."/>
            <person name="Ye F."/>
            <person name="Su P."/>
            <person name="Kiefer A.F."/>
            <person name="Nichols A."/>
            <person name="Cepeda A.J."/>
            <person name="Yan W."/>
            <person name="Fan B."/>
            <person name="Jiang Y."/>
            <person name="Adhikari A."/>
            <person name="Zheng C.-J."/>
            <person name="Schuster L."/>
            <person name="Cowan T.M."/>
            <person name="Smanski M.J."/>
            <person name="Chevrette M.G."/>
            <person name="De Carvalho L.P.S."/>
            <person name="Shen B."/>
        </authorList>
    </citation>
    <scope>NUCLEOTIDE SEQUENCE [LARGE SCALE GENOMIC DNA]</scope>
    <source>
        <strain evidence="7 8">NPDC000234</strain>
    </source>
</reference>
<keyword evidence="8" id="KW-1185">Reference proteome</keyword>
<accession>A0ABV1XFW4</accession>
<dbReference type="Gene3D" id="3.20.20.30">
    <property type="entry name" value="Luciferase-like domain"/>
    <property type="match status" value="1"/>
</dbReference>
<evidence type="ECO:0000256" key="1">
    <source>
        <dbReference type="ARBA" id="ARBA00022630"/>
    </source>
</evidence>
<dbReference type="InterPro" id="IPR016215">
    <property type="entry name" value="NTA_MOA"/>
</dbReference>
<dbReference type="PIRSF" id="PIRSF000337">
    <property type="entry name" value="NTA_MOA"/>
    <property type="match status" value="1"/>
</dbReference>
<evidence type="ECO:0000313" key="7">
    <source>
        <dbReference type="EMBL" id="MER7187837.1"/>
    </source>
</evidence>
<keyword evidence="3" id="KW-0560">Oxidoreductase</keyword>
<keyword evidence="4" id="KW-0503">Monooxygenase</keyword>
<dbReference type="PANTHER" id="PTHR30011">
    <property type="entry name" value="ALKANESULFONATE MONOOXYGENASE-RELATED"/>
    <property type="match status" value="1"/>
</dbReference>
<evidence type="ECO:0000256" key="3">
    <source>
        <dbReference type="ARBA" id="ARBA00023002"/>
    </source>
</evidence>
<protein>
    <submittedName>
        <fullName evidence="7">LLM class flavin-dependent oxidoreductase</fullName>
    </submittedName>
</protein>
<dbReference type="EMBL" id="JBEPEK010000933">
    <property type="protein sequence ID" value="MER7187837.1"/>
    <property type="molecule type" value="Genomic_DNA"/>
</dbReference>
<dbReference type="InterPro" id="IPR011251">
    <property type="entry name" value="Luciferase-like_dom"/>
</dbReference>
<dbReference type="Proteomes" id="UP001474181">
    <property type="component" value="Unassembled WGS sequence"/>
</dbReference>
<evidence type="ECO:0000256" key="2">
    <source>
        <dbReference type="ARBA" id="ARBA00022643"/>
    </source>
</evidence>
<evidence type="ECO:0000313" key="8">
    <source>
        <dbReference type="Proteomes" id="UP001474181"/>
    </source>
</evidence>
<dbReference type="RefSeq" id="WP_350792532.1">
    <property type="nucleotide sequence ID" value="NZ_JBEPEK010000933.1"/>
</dbReference>
<dbReference type="InterPro" id="IPR036661">
    <property type="entry name" value="Luciferase-like_sf"/>
</dbReference>
<name>A0ABV1XFW4_9ACTN</name>